<keyword evidence="2" id="KW-0813">Transport</keyword>
<dbReference type="GO" id="GO:0005524">
    <property type="term" value="F:ATP binding"/>
    <property type="evidence" value="ECO:0007669"/>
    <property type="project" value="UniProtKB-KW"/>
</dbReference>
<sequence>MSLVEYKNLSIGLVDNQQDWIVKELNLTIEAGEFVGFVGESGSGKSISALSILQLLPSQLTYHPDSILRLNGTDVLTADEKTLRQLRGNVVGCIFQEPMTSLNPLQTIEKQMAEVLYLHKGWLLNQQQTTDSILQWLNRVELRNPEQKLKAYPHQLSGGERQRVMIAMALLNEPELLIADEPTTALDVTVQAQILQLIKKLQAELNMAVLFISHDLGVVKQIADRVVVMQQGRLVEQNNTDALFSQPQHPYTKKLLAAEPSGTPTENNSDHLLLNTEKTSVWFPVKKGVLKRISHHIKAVTEASISVKQGQTLGIVGESGSGKSTLAKAILGLEQFQGDIQFSGQSLVGLKHKQWQPLRKKIQVVFQDPYGSLSPRMSVQQIIAEGLEINNIGDAASQEQAVIEIMTKVGLDPATRDRYPNEFSGGQRQRIAIARAMILQPELVILDEPTSSLDRTVQVQIIELLKQLQRENNVSYIFISHDLKVVKAIAHDVIVMKQGKIVEQGNHIFKQPENEYTQKLVATAFSY</sequence>
<reference evidence="6 7" key="1">
    <citation type="submission" date="2019-07" db="EMBL/GenBank/DDBJ databases">
        <title>Reinekea sp. strain SSH23 genome sequencing and assembly.</title>
        <authorList>
            <person name="Kim I."/>
        </authorList>
    </citation>
    <scope>NUCLEOTIDE SEQUENCE [LARGE SCALE GENOMIC DNA]</scope>
    <source>
        <strain evidence="6 7">SSH23</strain>
    </source>
</reference>
<dbReference type="SMART" id="SM00382">
    <property type="entry name" value="AAA"/>
    <property type="match status" value="2"/>
</dbReference>
<dbReference type="NCBIfam" id="NF008453">
    <property type="entry name" value="PRK11308.1"/>
    <property type="match status" value="2"/>
</dbReference>
<dbReference type="InterPro" id="IPR050319">
    <property type="entry name" value="ABC_transp_ATP-bind"/>
</dbReference>
<organism evidence="6 7">
    <name type="scientific">Reinekea thalattae</name>
    <dbReference type="NCBI Taxonomy" id="2593301"/>
    <lineage>
        <taxon>Bacteria</taxon>
        <taxon>Pseudomonadati</taxon>
        <taxon>Pseudomonadota</taxon>
        <taxon>Gammaproteobacteria</taxon>
        <taxon>Oceanospirillales</taxon>
        <taxon>Saccharospirillaceae</taxon>
        <taxon>Reinekea</taxon>
    </lineage>
</organism>
<comment type="similarity">
    <text evidence="1">Belongs to the ABC transporter superfamily.</text>
</comment>
<dbReference type="InterPro" id="IPR017871">
    <property type="entry name" value="ABC_transporter-like_CS"/>
</dbReference>
<dbReference type="InterPro" id="IPR027417">
    <property type="entry name" value="P-loop_NTPase"/>
</dbReference>
<accession>A0A5C8ZB65</accession>
<evidence type="ECO:0000313" key="6">
    <source>
        <dbReference type="EMBL" id="TXR54684.1"/>
    </source>
</evidence>
<dbReference type="PROSITE" id="PS00211">
    <property type="entry name" value="ABC_TRANSPORTER_1"/>
    <property type="match status" value="2"/>
</dbReference>
<dbReference type="InterPro" id="IPR003439">
    <property type="entry name" value="ABC_transporter-like_ATP-bd"/>
</dbReference>
<dbReference type="RefSeq" id="WP_147714083.1">
    <property type="nucleotide sequence ID" value="NZ_VKAD01000001.1"/>
</dbReference>
<dbReference type="CDD" id="cd03257">
    <property type="entry name" value="ABC_NikE_OppD_transporters"/>
    <property type="match status" value="2"/>
</dbReference>
<protein>
    <submittedName>
        <fullName evidence="6">ABC transporter ATP-binding protein</fullName>
    </submittedName>
</protein>
<evidence type="ECO:0000313" key="7">
    <source>
        <dbReference type="Proteomes" id="UP000321764"/>
    </source>
</evidence>
<name>A0A5C8ZB65_9GAMM</name>
<gene>
    <name evidence="6" type="ORF">FME95_09145</name>
</gene>
<keyword evidence="4 6" id="KW-0067">ATP-binding</keyword>
<dbReference type="PROSITE" id="PS50893">
    <property type="entry name" value="ABC_TRANSPORTER_2"/>
    <property type="match status" value="2"/>
</dbReference>
<dbReference type="InterPro" id="IPR003593">
    <property type="entry name" value="AAA+_ATPase"/>
</dbReference>
<dbReference type="OrthoDB" id="9784450at2"/>
<dbReference type="InterPro" id="IPR013563">
    <property type="entry name" value="Oligopep_ABC_C"/>
</dbReference>
<dbReference type="Proteomes" id="UP000321764">
    <property type="component" value="Unassembled WGS sequence"/>
</dbReference>
<keyword evidence="7" id="KW-1185">Reference proteome</keyword>
<dbReference type="FunFam" id="3.40.50.300:FF:000016">
    <property type="entry name" value="Oligopeptide ABC transporter ATP-binding component"/>
    <property type="match status" value="2"/>
</dbReference>
<dbReference type="AlphaFoldDB" id="A0A5C8ZB65"/>
<evidence type="ECO:0000256" key="3">
    <source>
        <dbReference type="ARBA" id="ARBA00022741"/>
    </source>
</evidence>
<dbReference type="Pfam" id="PF00005">
    <property type="entry name" value="ABC_tran"/>
    <property type="match status" value="2"/>
</dbReference>
<dbReference type="EMBL" id="VKAD01000001">
    <property type="protein sequence ID" value="TXR54684.1"/>
    <property type="molecule type" value="Genomic_DNA"/>
</dbReference>
<feature type="domain" description="ABC transporter" evidence="5">
    <location>
        <begin position="4"/>
        <end position="256"/>
    </location>
</feature>
<dbReference type="GO" id="GO:0015833">
    <property type="term" value="P:peptide transport"/>
    <property type="evidence" value="ECO:0007669"/>
    <property type="project" value="InterPro"/>
</dbReference>
<evidence type="ECO:0000256" key="1">
    <source>
        <dbReference type="ARBA" id="ARBA00005417"/>
    </source>
</evidence>
<dbReference type="NCBIfam" id="NF007739">
    <property type="entry name" value="PRK10419.1"/>
    <property type="match status" value="2"/>
</dbReference>
<evidence type="ECO:0000259" key="5">
    <source>
        <dbReference type="PROSITE" id="PS50893"/>
    </source>
</evidence>
<dbReference type="GO" id="GO:0055085">
    <property type="term" value="P:transmembrane transport"/>
    <property type="evidence" value="ECO:0007669"/>
    <property type="project" value="UniProtKB-ARBA"/>
</dbReference>
<dbReference type="GO" id="GO:0016887">
    <property type="term" value="F:ATP hydrolysis activity"/>
    <property type="evidence" value="ECO:0007669"/>
    <property type="project" value="InterPro"/>
</dbReference>
<dbReference type="SUPFAM" id="SSF52540">
    <property type="entry name" value="P-loop containing nucleoside triphosphate hydrolases"/>
    <property type="match status" value="2"/>
</dbReference>
<evidence type="ECO:0000256" key="4">
    <source>
        <dbReference type="ARBA" id="ARBA00022840"/>
    </source>
</evidence>
<dbReference type="Pfam" id="PF08352">
    <property type="entry name" value="oligo_HPY"/>
    <property type="match status" value="1"/>
</dbReference>
<proteinExistence type="inferred from homology"/>
<dbReference type="PANTHER" id="PTHR43776">
    <property type="entry name" value="TRANSPORT ATP-BINDING PROTEIN"/>
    <property type="match status" value="1"/>
</dbReference>
<comment type="caution">
    <text evidence="6">The sequence shown here is derived from an EMBL/GenBank/DDBJ whole genome shotgun (WGS) entry which is preliminary data.</text>
</comment>
<dbReference type="PANTHER" id="PTHR43776:SF7">
    <property type="entry name" value="D,D-DIPEPTIDE TRANSPORT ATP-BINDING PROTEIN DDPF-RELATED"/>
    <property type="match status" value="1"/>
</dbReference>
<dbReference type="Gene3D" id="3.40.50.300">
    <property type="entry name" value="P-loop containing nucleotide triphosphate hydrolases"/>
    <property type="match status" value="2"/>
</dbReference>
<evidence type="ECO:0000256" key="2">
    <source>
        <dbReference type="ARBA" id="ARBA00022448"/>
    </source>
</evidence>
<feature type="domain" description="ABC transporter" evidence="5">
    <location>
        <begin position="285"/>
        <end position="523"/>
    </location>
</feature>
<keyword evidence="3" id="KW-0547">Nucleotide-binding</keyword>